<keyword evidence="1" id="KW-1133">Transmembrane helix</keyword>
<reference evidence="4" key="1">
    <citation type="submission" date="2020-05" db="EMBL/GenBank/DDBJ databases">
        <authorList>
            <person name="Chiriac C."/>
            <person name="Salcher M."/>
            <person name="Ghai R."/>
            <person name="Kavagutti S V."/>
        </authorList>
    </citation>
    <scope>NUCLEOTIDE SEQUENCE</scope>
</reference>
<dbReference type="AlphaFoldDB" id="A0A6J7MZF9"/>
<evidence type="ECO:0000313" key="3">
    <source>
        <dbReference type="EMBL" id="CAB4911747.1"/>
    </source>
</evidence>
<gene>
    <name evidence="2" type="ORF">UFOPK2683_00140</name>
    <name evidence="3" type="ORF">UFOPK3605_01162</name>
    <name evidence="4" type="ORF">UFOPK3897_01461</name>
    <name evidence="5" type="ORF">UFOPK4121_01325</name>
</gene>
<sequence>MLASSEFQWFYWIAPILVLSFLAIVAGLSMGYIRRVLVPRYRGKRVE</sequence>
<dbReference type="EMBL" id="CAEZYK010000004">
    <property type="protein sequence ID" value="CAB4713561.1"/>
    <property type="molecule type" value="Genomic_DNA"/>
</dbReference>
<evidence type="ECO:0000313" key="2">
    <source>
        <dbReference type="EMBL" id="CAB4713561.1"/>
    </source>
</evidence>
<protein>
    <submittedName>
        <fullName evidence="4">Unannotated protein</fullName>
    </submittedName>
</protein>
<dbReference type="EMBL" id="CAFBOF010000048">
    <property type="protein sequence ID" value="CAB4986560.1"/>
    <property type="molecule type" value="Genomic_DNA"/>
</dbReference>
<accession>A0A6J7MZF9</accession>
<evidence type="ECO:0000256" key="1">
    <source>
        <dbReference type="SAM" id="Phobius"/>
    </source>
</evidence>
<dbReference type="EMBL" id="CAFBPQ010000052">
    <property type="protein sequence ID" value="CAB5030578.1"/>
    <property type="molecule type" value="Genomic_DNA"/>
</dbReference>
<organism evidence="4">
    <name type="scientific">freshwater metagenome</name>
    <dbReference type="NCBI Taxonomy" id="449393"/>
    <lineage>
        <taxon>unclassified sequences</taxon>
        <taxon>metagenomes</taxon>
        <taxon>ecological metagenomes</taxon>
    </lineage>
</organism>
<feature type="transmembrane region" description="Helical" evidence="1">
    <location>
        <begin position="12"/>
        <end position="33"/>
    </location>
</feature>
<dbReference type="EMBL" id="CAFBMM010000064">
    <property type="protein sequence ID" value="CAB4911747.1"/>
    <property type="molecule type" value="Genomic_DNA"/>
</dbReference>
<keyword evidence="1" id="KW-0472">Membrane</keyword>
<keyword evidence="1" id="KW-0812">Transmembrane</keyword>
<evidence type="ECO:0000313" key="5">
    <source>
        <dbReference type="EMBL" id="CAB5030578.1"/>
    </source>
</evidence>
<evidence type="ECO:0000313" key="4">
    <source>
        <dbReference type="EMBL" id="CAB4986560.1"/>
    </source>
</evidence>
<proteinExistence type="predicted"/>
<name>A0A6J7MZF9_9ZZZZ</name>